<dbReference type="SUPFAM" id="SSF48371">
    <property type="entry name" value="ARM repeat"/>
    <property type="match status" value="1"/>
</dbReference>
<dbReference type="InterPro" id="IPR046804">
    <property type="entry name" value="DNA-PKcs_N"/>
</dbReference>
<accession>A0AAN8C695</accession>
<dbReference type="Proteomes" id="UP001331515">
    <property type="component" value="Unassembled WGS sequence"/>
</dbReference>
<proteinExistence type="predicted"/>
<evidence type="ECO:0000313" key="3">
    <source>
        <dbReference type="Proteomes" id="UP001331515"/>
    </source>
</evidence>
<comment type="caution">
    <text evidence="2">The sequence shown here is derived from an EMBL/GenBank/DDBJ whole genome shotgun (WGS) entry which is preliminary data.</text>
</comment>
<dbReference type="EMBL" id="JAURVH010001533">
    <property type="protein sequence ID" value="KAK5898291.1"/>
    <property type="molecule type" value="Genomic_DNA"/>
</dbReference>
<evidence type="ECO:0000259" key="1">
    <source>
        <dbReference type="Pfam" id="PF20500"/>
    </source>
</evidence>
<keyword evidence="3" id="KW-1185">Reference proteome</keyword>
<organism evidence="2 3">
    <name type="scientific">Champsocephalus gunnari</name>
    <name type="common">Mackerel icefish</name>
    <dbReference type="NCBI Taxonomy" id="52237"/>
    <lineage>
        <taxon>Eukaryota</taxon>
        <taxon>Metazoa</taxon>
        <taxon>Chordata</taxon>
        <taxon>Craniata</taxon>
        <taxon>Vertebrata</taxon>
        <taxon>Euteleostomi</taxon>
        <taxon>Actinopterygii</taxon>
        <taxon>Neopterygii</taxon>
        <taxon>Teleostei</taxon>
        <taxon>Neoteleostei</taxon>
        <taxon>Acanthomorphata</taxon>
        <taxon>Eupercaria</taxon>
        <taxon>Perciformes</taxon>
        <taxon>Notothenioidei</taxon>
        <taxon>Channichthyidae</taxon>
        <taxon>Champsocephalus</taxon>
    </lineage>
</organism>
<sequence length="634" mass="71148">MSSDSNTAGGIQGLLLKLHESLSDEDPRAAALKCHDIVGDLAQDCMLTTDNELALQTSLLFSKDYGLLSFIRKSLPSDEFRDTRVEILGFLEKFLDRVSPRVKGWEKTYAIDIRNTCMVVYTKEKLAKCRAPVLDLLIKVLQTTKASSVVADLRICEIFNRYYSELCQKSKLADSVLGKIYELLGVLAEVHPSEMVHNSDKLYKAYLGELKEQMTSLTKEPKMYVVAGCLRGITALMVNFPKTMEEDPATSKDIFQYAMKAISPQVELSRYAVTFAGLRLIARHASQFSSCLMDNYRALFEVMSKHCGHINAEMKKTSYYALEAFLKQVAILVADNIEEHKSKLKFFMQKFCGIIKTMDSTHKELSIAIRGYGFFAGPCKKVCPQDVDLMYTELIQRCKQMYLTESDDEDESFYQLPSFLDSIASVLIHLDKVPEVYTPLLERLMVVQIDNFPQYSERMQSVCCRSILKVLVAMASKGPVLWSFISSVVHQGLIRVCSKPIMLSEDKDGGQSQSSQMRTGKWKVPSSQNYLALFKSLLDCDRLKDSGFLDGDFESQNAALPSLSRLLYDELVKSILRIVDKLDLSVQKVATGEEAPDDAPTSCPLLTPQLICCPTRSKISLPLSTWLTSAASCC</sequence>
<reference evidence="2 3" key="1">
    <citation type="journal article" date="2023" name="Mol. Biol. Evol.">
        <title>Genomics of Secondarily Temperate Adaptation in the Only Non-Antarctic Icefish.</title>
        <authorList>
            <person name="Rivera-Colon A.G."/>
            <person name="Rayamajhi N."/>
            <person name="Minhas B.F."/>
            <person name="Madrigal G."/>
            <person name="Bilyk K.T."/>
            <person name="Yoon V."/>
            <person name="Hune M."/>
            <person name="Gregory S."/>
            <person name="Cheng C.H.C."/>
            <person name="Catchen J.M."/>
        </authorList>
    </citation>
    <scope>NUCLEOTIDE SEQUENCE [LARGE SCALE GENOMIC DNA]</scope>
    <source>
        <tissue evidence="2">White muscle</tissue>
    </source>
</reference>
<dbReference type="InterPro" id="IPR016024">
    <property type="entry name" value="ARM-type_fold"/>
</dbReference>
<name>A0AAN8C695_CHAGU</name>
<protein>
    <recommendedName>
        <fullName evidence="1">DNA-PKcs N-terminal domain-containing protein</fullName>
    </recommendedName>
</protein>
<evidence type="ECO:0000313" key="2">
    <source>
        <dbReference type="EMBL" id="KAK5898291.1"/>
    </source>
</evidence>
<gene>
    <name evidence="2" type="ORF">CgunFtcFv8_015722</name>
</gene>
<feature type="domain" description="DNA-PKcs N-terminal" evidence="1">
    <location>
        <begin position="54"/>
        <end position="605"/>
    </location>
</feature>
<dbReference type="AlphaFoldDB" id="A0AAN8C695"/>
<dbReference type="Pfam" id="PF20500">
    <property type="entry name" value="DNA-PKcs_N"/>
    <property type="match status" value="1"/>
</dbReference>